<evidence type="ECO:0000259" key="1">
    <source>
        <dbReference type="PROSITE" id="PS50943"/>
    </source>
</evidence>
<accession>A0A926I8J3</accession>
<evidence type="ECO:0000313" key="2">
    <source>
        <dbReference type="EMBL" id="MBC8568186.1"/>
    </source>
</evidence>
<proteinExistence type="predicted"/>
<dbReference type="SMART" id="SM00530">
    <property type="entry name" value="HTH_XRE"/>
    <property type="match status" value="1"/>
</dbReference>
<gene>
    <name evidence="2" type="ORF">H8692_05320</name>
</gene>
<dbReference type="InterPro" id="IPR001387">
    <property type="entry name" value="Cro/C1-type_HTH"/>
</dbReference>
<dbReference type="Proteomes" id="UP000610862">
    <property type="component" value="Unassembled WGS sequence"/>
</dbReference>
<protein>
    <submittedName>
        <fullName evidence="2">Helix-turn-helix transcriptional regulator</fullName>
    </submittedName>
</protein>
<dbReference type="CDD" id="cd00093">
    <property type="entry name" value="HTH_XRE"/>
    <property type="match status" value="1"/>
</dbReference>
<dbReference type="GO" id="GO:0003677">
    <property type="term" value="F:DNA binding"/>
    <property type="evidence" value="ECO:0007669"/>
    <property type="project" value="InterPro"/>
</dbReference>
<feature type="domain" description="HTH cro/C1-type" evidence="1">
    <location>
        <begin position="11"/>
        <end position="65"/>
    </location>
</feature>
<evidence type="ECO:0000313" key="3">
    <source>
        <dbReference type="Proteomes" id="UP000610862"/>
    </source>
</evidence>
<dbReference type="Gene3D" id="1.10.260.40">
    <property type="entry name" value="lambda repressor-like DNA-binding domains"/>
    <property type="match status" value="1"/>
</dbReference>
<dbReference type="PROSITE" id="PS50943">
    <property type="entry name" value="HTH_CROC1"/>
    <property type="match status" value="1"/>
</dbReference>
<dbReference type="AlphaFoldDB" id="A0A926I8J3"/>
<dbReference type="InterPro" id="IPR010982">
    <property type="entry name" value="Lambda_DNA-bd_dom_sf"/>
</dbReference>
<comment type="caution">
    <text evidence="2">The sequence shown here is derived from an EMBL/GenBank/DDBJ whole genome shotgun (WGS) entry which is preliminary data.</text>
</comment>
<name>A0A926I8J3_9FIRM</name>
<dbReference type="EMBL" id="JACRTA010000002">
    <property type="protein sequence ID" value="MBC8568186.1"/>
    <property type="molecule type" value="Genomic_DNA"/>
</dbReference>
<keyword evidence="3" id="KW-1185">Reference proteome</keyword>
<dbReference type="Pfam" id="PF13443">
    <property type="entry name" value="HTH_26"/>
    <property type="match status" value="1"/>
</dbReference>
<dbReference type="RefSeq" id="WP_177269164.1">
    <property type="nucleotide sequence ID" value="NZ_JACRTA010000002.1"/>
</dbReference>
<organism evidence="2 3">
    <name type="scientific">Lentihominibacter hominis</name>
    <dbReference type="NCBI Taxonomy" id="2763645"/>
    <lineage>
        <taxon>Bacteria</taxon>
        <taxon>Bacillati</taxon>
        <taxon>Bacillota</taxon>
        <taxon>Clostridia</taxon>
        <taxon>Peptostreptococcales</taxon>
        <taxon>Anaerovoracaceae</taxon>
        <taxon>Lentihominibacter</taxon>
    </lineage>
</organism>
<reference evidence="2" key="1">
    <citation type="submission" date="2020-08" db="EMBL/GenBank/DDBJ databases">
        <title>Genome public.</title>
        <authorList>
            <person name="Liu C."/>
            <person name="Sun Q."/>
        </authorList>
    </citation>
    <scope>NUCLEOTIDE SEQUENCE</scope>
    <source>
        <strain evidence="2">NSJ-24</strain>
    </source>
</reference>
<sequence length="123" mass="14087">MTLQQNLSNFMNAIRSSRKQSITEFANEIGISRSEMQQILKGSCNLRIDTVKYIADNLKIDPALLLFPSYSEVQYEFALLILDILDTFSKIPKDKQTDAANNFHQLLLIMIENDDLNTDIQTD</sequence>
<dbReference type="SUPFAM" id="SSF47413">
    <property type="entry name" value="lambda repressor-like DNA-binding domains"/>
    <property type="match status" value="1"/>
</dbReference>